<feature type="domain" description="Guanylate cyclase" evidence="17">
    <location>
        <begin position="869"/>
        <end position="999"/>
    </location>
</feature>
<dbReference type="PANTHER" id="PTHR11920:SF500">
    <property type="entry name" value="GUANYLATE CYCLASE 2G"/>
    <property type="match status" value="1"/>
</dbReference>
<dbReference type="InterPro" id="IPR050401">
    <property type="entry name" value="Cyclic_nucleotide_synthase"/>
</dbReference>
<keyword evidence="4" id="KW-0732">Signal</keyword>
<evidence type="ECO:0000256" key="14">
    <source>
        <dbReference type="RuleBase" id="RU003431"/>
    </source>
</evidence>
<keyword evidence="6 15" id="KW-1133">Transmembrane helix</keyword>
<keyword evidence="10" id="KW-0325">Glycoprotein</keyword>
<dbReference type="InterPro" id="IPR001054">
    <property type="entry name" value="A/G_cyclase"/>
</dbReference>
<organism evidence="18 19">
    <name type="scientific">Latimeria chalumnae</name>
    <name type="common">Coelacanth</name>
    <dbReference type="NCBI Taxonomy" id="7897"/>
    <lineage>
        <taxon>Eukaryota</taxon>
        <taxon>Metazoa</taxon>
        <taxon>Chordata</taxon>
        <taxon>Craniata</taxon>
        <taxon>Vertebrata</taxon>
        <taxon>Euteleostomi</taxon>
        <taxon>Coelacanthiformes</taxon>
        <taxon>Coelacanthidae</taxon>
        <taxon>Latimeria</taxon>
    </lineage>
</organism>
<dbReference type="STRING" id="7897.ENSLACP00000011471"/>
<dbReference type="PRINTS" id="PR00255">
    <property type="entry name" value="NATPEPTIDER"/>
</dbReference>
<comment type="subcellular location">
    <subcellularLocation>
        <location evidence="1">Membrane</location>
        <topology evidence="1">Single-pass type I membrane protein</topology>
    </subcellularLocation>
</comment>
<keyword evidence="5" id="KW-0547">Nucleotide-binding</keyword>
<dbReference type="Pfam" id="PF00211">
    <property type="entry name" value="Guanylate_cyc"/>
    <property type="match status" value="1"/>
</dbReference>
<dbReference type="EMBL" id="AFYH01072207">
    <property type="status" value="NOT_ANNOTATED_CDS"/>
    <property type="molecule type" value="Genomic_DNA"/>
</dbReference>
<evidence type="ECO:0000256" key="3">
    <source>
        <dbReference type="ARBA" id="ARBA00022692"/>
    </source>
</evidence>
<evidence type="ECO:0000256" key="6">
    <source>
        <dbReference type="ARBA" id="ARBA00022989"/>
    </source>
</evidence>
<dbReference type="SUPFAM" id="SSF53822">
    <property type="entry name" value="Periplasmic binding protein-like I"/>
    <property type="match status" value="1"/>
</dbReference>
<dbReference type="FunFam" id="3.30.70.1230:FF:000004">
    <property type="entry name" value="Guanylate cyclase"/>
    <property type="match status" value="1"/>
</dbReference>
<evidence type="ECO:0000256" key="4">
    <source>
        <dbReference type="ARBA" id="ARBA00022729"/>
    </source>
</evidence>
<dbReference type="GO" id="GO:0004016">
    <property type="term" value="F:adenylate cyclase activity"/>
    <property type="evidence" value="ECO:0007669"/>
    <property type="project" value="TreeGrafter"/>
</dbReference>
<evidence type="ECO:0000256" key="5">
    <source>
        <dbReference type="ARBA" id="ARBA00022741"/>
    </source>
</evidence>
<evidence type="ECO:0000256" key="12">
    <source>
        <dbReference type="ARBA" id="ARBA00023293"/>
    </source>
</evidence>
<dbReference type="InterPro" id="IPR018297">
    <property type="entry name" value="A/G_cyclase_CS"/>
</dbReference>
<evidence type="ECO:0000259" key="16">
    <source>
        <dbReference type="PROSITE" id="PS50011"/>
    </source>
</evidence>
<dbReference type="EMBL" id="AFYH01072209">
    <property type="status" value="NOT_ANNOTATED_CDS"/>
    <property type="molecule type" value="Genomic_DNA"/>
</dbReference>
<dbReference type="GO" id="GO:0001653">
    <property type="term" value="F:peptide receptor activity"/>
    <property type="evidence" value="ECO:0007669"/>
    <property type="project" value="TreeGrafter"/>
</dbReference>
<dbReference type="PANTHER" id="PTHR11920">
    <property type="entry name" value="GUANYLYL CYCLASE"/>
    <property type="match status" value="1"/>
</dbReference>
<name>H3APA0_LATCH</name>
<proteinExistence type="inferred from homology"/>
<dbReference type="AlphaFoldDB" id="H3APA0"/>
<evidence type="ECO:0000256" key="7">
    <source>
        <dbReference type="ARBA" id="ARBA00023134"/>
    </source>
</evidence>
<dbReference type="GO" id="GO:0035556">
    <property type="term" value="P:intracellular signal transduction"/>
    <property type="evidence" value="ECO:0007669"/>
    <property type="project" value="InterPro"/>
</dbReference>
<dbReference type="GO" id="GO:0004672">
    <property type="term" value="F:protein kinase activity"/>
    <property type="evidence" value="ECO:0007669"/>
    <property type="project" value="InterPro"/>
</dbReference>
<evidence type="ECO:0000256" key="10">
    <source>
        <dbReference type="ARBA" id="ARBA00023180"/>
    </source>
</evidence>
<dbReference type="InterPro" id="IPR029787">
    <property type="entry name" value="Nucleotide_cyclase"/>
</dbReference>
<dbReference type="EC" id="4.6.1.2" evidence="2 14"/>
<evidence type="ECO:0000256" key="11">
    <source>
        <dbReference type="ARBA" id="ARBA00023239"/>
    </source>
</evidence>
<feature type="domain" description="Protein kinase" evidence="16">
    <location>
        <begin position="504"/>
        <end position="805"/>
    </location>
</feature>
<evidence type="ECO:0000256" key="13">
    <source>
        <dbReference type="RuleBase" id="RU000405"/>
    </source>
</evidence>
<comment type="similarity">
    <text evidence="13">Belongs to the adenylyl cyclase class-4/guanylyl cyclase family.</text>
</comment>
<dbReference type="GO" id="GO:0005524">
    <property type="term" value="F:ATP binding"/>
    <property type="evidence" value="ECO:0007669"/>
    <property type="project" value="InterPro"/>
</dbReference>
<dbReference type="SUPFAM" id="SSF55073">
    <property type="entry name" value="Nucleotide cyclase"/>
    <property type="match status" value="1"/>
</dbReference>
<keyword evidence="3 15" id="KW-0812">Transmembrane</keyword>
<evidence type="ECO:0000256" key="1">
    <source>
        <dbReference type="ARBA" id="ARBA00004479"/>
    </source>
</evidence>
<dbReference type="FunFam" id="1.10.510.10:FF:000545">
    <property type="entry name" value="Guanylate cyclase"/>
    <property type="match status" value="1"/>
</dbReference>
<keyword evidence="11 13" id="KW-0456">Lyase</keyword>
<dbReference type="Gene3D" id="3.40.50.2300">
    <property type="match status" value="2"/>
</dbReference>
<dbReference type="Ensembl" id="ENSLACT00000011559.1">
    <property type="protein sequence ID" value="ENSLACP00000011471.1"/>
    <property type="gene ID" value="ENSLACG00000010090.1"/>
</dbReference>
<keyword evidence="9" id="KW-0675">Receptor</keyword>
<dbReference type="HOGENOM" id="CLU_001072_1_2_1"/>
<dbReference type="GeneTree" id="ENSGT00940000163069"/>
<dbReference type="InterPro" id="IPR001245">
    <property type="entry name" value="Ser-Thr/Tyr_kinase_cat_dom"/>
</dbReference>
<dbReference type="InterPro" id="IPR000719">
    <property type="entry name" value="Prot_kinase_dom"/>
</dbReference>
<dbReference type="EMBL" id="AFYH01072208">
    <property type="status" value="NOT_ANNOTATED_CDS"/>
    <property type="molecule type" value="Genomic_DNA"/>
</dbReference>
<feature type="transmembrane region" description="Helical" evidence="15">
    <location>
        <begin position="444"/>
        <end position="467"/>
    </location>
</feature>
<dbReference type="InterPro" id="IPR028082">
    <property type="entry name" value="Peripla_BP_I"/>
</dbReference>
<dbReference type="SMART" id="SM00220">
    <property type="entry name" value="S_TKc"/>
    <property type="match status" value="1"/>
</dbReference>
<dbReference type="SUPFAM" id="SSF56112">
    <property type="entry name" value="Protein kinase-like (PK-like)"/>
    <property type="match status" value="1"/>
</dbReference>
<dbReference type="CDD" id="cd07302">
    <property type="entry name" value="CHD"/>
    <property type="match status" value="1"/>
</dbReference>
<dbReference type="PROSITE" id="PS50125">
    <property type="entry name" value="GUANYLATE_CYCLASE_2"/>
    <property type="match status" value="1"/>
</dbReference>
<protein>
    <recommendedName>
        <fullName evidence="2 14">Guanylate cyclase</fullName>
        <ecNumber evidence="2 14">4.6.1.2</ecNumber>
    </recommendedName>
</protein>
<reference evidence="19" key="1">
    <citation type="submission" date="2011-08" db="EMBL/GenBank/DDBJ databases">
        <title>The draft genome of Latimeria chalumnae.</title>
        <authorList>
            <person name="Di Palma F."/>
            <person name="Alfoldi J."/>
            <person name="Johnson J."/>
            <person name="Berlin A."/>
            <person name="Gnerre S."/>
            <person name="Jaffe D."/>
            <person name="MacCallum I."/>
            <person name="Young S."/>
            <person name="Walker B.J."/>
            <person name="Lander E."/>
            <person name="Lindblad-Toh K."/>
        </authorList>
    </citation>
    <scope>NUCLEOTIDE SEQUENCE [LARGE SCALE GENOMIC DNA]</scope>
    <source>
        <strain evidence="19">Wild caught</strain>
    </source>
</reference>
<reference evidence="18" key="3">
    <citation type="submission" date="2025-09" db="UniProtKB">
        <authorList>
            <consortium name="Ensembl"/>
        </authorList>
    </citation>
    <scope>IDENTIFICATION</scope>
</reference>
<dbReference type="GO" id="GO:0007168">
    <property type="term" value="P:receptor guanylyl cyclase signaling pathway"/>
    <property type="evidence" value="ECO:0007669"/>
    <property type="project" value="TreeGrafter"/>
</dbReference>
<dbReference type="PROSITE" id="PS50011">
    <property type="entry name" value="PROTEIN_KINASE_DOM"/>
    <property type="match status" value="1"/>
</dbReference>
<keyword evidence="12 14" id="KW-0141">cGMP biosynthesis</keyword>
<dbReference type="GO" id="GO:0004383">
    <property type="term" value="F:guanylate cyclase activity"/>
    <property type="evidence" value="ECO:0007669"/>
    <property type="project" value="UniProtKB-EC"/>
</dbReference>
<keyword evidence="7" id="KW-0342">GTP-binding</keyword>
<evidence type="ECO:0000256" key="15">
    <source>
        <dbReference type="SAM" id="Phobius"/>
    </source>
</evidence>
<dbReference type="SMART" id="SM00044">
    <property type="entry name" value="CYCc"/>
    <property type="match status" value="1"/>
</dbReference>
<keyword evidence="8 15" id="KW-0472">Membrane</keyword>
<dbReference type="GO" id="GO:0005886">
    <property type="term" value="C:plasma membrane"/>
    <property type="evidence" value="ECO:0007669"/>
    <property type="project" value="TreeGrafter"/>
</dbReference>
<dbReference type="Pfam" id="PF01094">
    <property type="entry name" value="ANF_receptor"/>
    <property type="match status" value="1"/>
</dbReference>
<evidence type="ECO:0000259" key="17">
    <source>
        <dbReference type="PROSITE" id="PS50125"/>
    </source>
</evidence>
<evidence type="ECO:0000256" key="9">
    <source>
        <dbReference type="ARBA" id="ARBA00023170"/>
    </source>
</evidence>
<dbReference type="Gene3D" id="3.30.70.1230">
    <property type="entry name" value="Nucleotide cyclase"/>
    <property type="match status" value="1"/>
</dbReference>
<dbReference type="eggNOG" id="KOG1023">
    <property type="taxonomic scope" value="Eukaryota"/>
</dbReference>
<evidence type="ECO:0000256" key="2">
    <source>
        <dbReference type="ARBA" id="ARBA00012202"/>
    </source>
</evidence>
<sequence length="1068" mass="120523">VLFVKILVNEAAGSKLLVGFQAPQNFSFPFSAQRLGAAIQIAIESVNSNPSYLSNHTLDFVYVDCDCNAKISLSAFIQQVQEQQISALFGPACPEVAEVTGLLASQWNIPMFGFVGQTPSMDNAAVYDTYVKLVSPLQRIGEVLLKTLQYFGWSHVALFGGASEHSTWDKIDELWNSLEGQLKQNYTITAKIKYDTSNPNLHWKNLKLIPSVARIIILICSSDDAKSILLEAQQLGLANGKYVFFILQQFEENFWKSALYDEGGKNALKAYESVFLIALKSYGSFTYFDFVQQVYDKLKGHPFYSAIASEKEVSSYSAYLHDAVILYALGLKEMLKLGKDLRDGKTLVGNLKGNDNIKFYGMSGLVSIDRSGERHMDYFVYDLQTSGNTTAFIPILHYDSYKKIVSSTTEFSYISWLGGTPPKDRPECGYNNELCVQSSINSSIVILIVVLLTTTLFAILLVVFLTVQKRRLQKQLHDDTWWRIDYTDITIVKENKNAFDATPSSTSVAKENGSYGSSTAISSNQSYGFKDKQNKQVIYSTLGLYQGNQVAIKYLDRQIVTNFKKPSVISELHMMREMKHENLVTFFGICTEPPNICIVTQYCKKGSLKDLLRNCDIELDWTFKLSLAYDIVNGMVFIHNSPMRSHGDLKPTNCLVDSRMQVKLSGLGLWEFKCGTKYKIITEENTKYEELYWTAPELLMLDKYPFCGTQKGDVYSFAVLIREIVYNNEDGPYHDLNMEPEEIVIRLKDPHSLTPLRPSLSVEKSNERIVALLKMCWDEHPEKRPTFTMIRRRLREASPEGHVNILDNMVNKLERYANHLEEVIEERTTLLVAEKKKTDKLLSSMLPRFIAEQLMAGQSVKPESFSSVTIFFSDIVGFTNMCSRSTPLEVVDLLNDLYSLFDDIIKIYDVYKVETIGDAYMVASGIPISNGVRHVEEIATMSLHFLSAMLSFRIGHLPSEKLKLRVGLNTGPVVAGVVGNTMPRYCLFGDTVNVASRMESNSLPLRIHVSESTFRALQVAGGYFLEERGNITVKGKGSQKTYWLKGKQGFLLPLPNFEETEEFSKGSF</sequence>
<gene>
    <name evidence="18" type="primary">GUCY2G</name>
</gene>
<accession>H3APA0</accession>
<dbReference type="InterPro" id="IPR011009">
    <property type="entry name" value="Kinase-like_dom_sf"/>
</dbReference>
<keyword evidence="19" id="KW-1185">Reference proteome</keyword>
<dbReference type="InParanoid" id="H3APA0"/>
<dbReference type="OMA" id="LYQGNHV"/>
<evidence type="ECO:0000256" key="8">
    <source>
        <dbReference type="ARBA" id="ARBA00023136"/>
    </source>
</evidence>
<comment type="catalytic activity">
    <reaction evidence="14">
        <text>GTP = 3',5'-cyclic GMP + diphosphate</text>
        <dbReference type="Rhea" id="RHEA:13665"/>
        <dbReference type="ChEBI" id="CHEBI:33019"/>
        <dbReference type="ChEBI" id="CHEBI:37565"/>
        <dbReference type="ChEBI" id="CHEBI:57746"/>
        <dbReference type="EC" id="4.6.1.2"/>
    </reaction>
</comment>
<dbReference type="PROSITE" id="PS00452">
    <property type="entry name" value="GUANYLATE_CYCLASE_1"/>
    <property type="match status" value="1"/>
</dbReference>
<dbReference type="Gene3D" id="1.10.510.10">
    <property type="entry name" value="Transferase(Phosphotransferase) domain 1"/>
    <property type="match status" value="1"/>
</dbReference>
<dbReference type="InterPro" id="IPR001828">
    <property type="entry name" value="ANF_lig-bd_rcpt"/>
</dbReference>
<dbReference type="Proteomes" id="UP000008672">
    <property type="component" value="Unassembled WGS sequence"/>
</dbReference>
<reference evidence="18" key="2">
    <citation type="submission" date="2025-08" db="UniProtKB">
        <authorList>
            <consortium name="Ensembl"/>
        </authorList>
    </citation>
    <scope>IDENTIFICATION</scope>
</reference>
<evidence type="ECO:0000313" key="19">
    <source>
        <dbReference type="Proteomes" id="UP000008672"/>
    </source>
</evidence>
<dbReference type="GO" id="GO:0005525">
    <property type="term" value="F:GTP binding"/>
    <property type="evidence" value="ECO:0007669"/>
    <property type="project" value="UniProtKB-KW"/>
</dbReference>
<evidence type="ECO:0000313" key="18">
    <source>
        <dbReference type="Ensembl" id="ENSLACP00000011471.1"/>
    </source>
</evidence>
<dbReference type="InterPro" id="IPR001170">
    <property type="entry name" value="ANPR/GUC"/>
</dbReference>
<dbReference type="Pfam" id="PF07714">
    <property type="entry name" value="PK_Tyr_Ser-Thr"/>
    <property type="match status" value="1"/>
</dbReference>